<dbReference type="PANTHER" id="PTHR10996:SF277">
    <property type="entry name" value="GLYOXYLATE REDUCTASE_HYDROXYPYRUVATE REDUCTASE"/>
    <property type="match status" value="1"/>
</dbReference>
<name>A0A9W8A7E6_9FUNG</name>
<dbReference type="InterPro" id="IPR006140">
    <property type="entry name" value="D-isomer_DH_NAD-bd"/>
</dbReference>
<feature type="domain" description="D-isomer specific 2-hydroxyacid dehydrogenase catalytic" evidence="3">
    <location>
        <begin position="10"/>
        <end position="324"/>
    </location>
</feature>
<dbReference type="AlphaFoldDB" id="A0A9W8A7E6"/>
<sequence length="326" mass="35449">MSKLKPLLYVTRTLPQVAQKRLEALTEVEVKQWTGSGTIPSDELNKAVNSADGLLCMLTEKIDSALISSAGKQLKVISTMSVGYDHIDVQAAKDRQIALGYTPDVLTDATADLTALLALSAARRAKEAIDAVRDGKWQKWDPTWLLGSQFTGKTLGMVGLGRIGSAVASRLKPFGFSRVLYHGSQPRPERAEPFNAQFTSFDGLLSESDVICICCSLNEKTRHMFNKEAFKKMKSTAILVNTARGPIVQQDDLVWALNEREIAAVGTDVTDPEPIDPKHPLVGHSRAIVFPHIGSATEETRNLMANMAIDNALAGILGKDLKAPIK</sequence>
<dbReference type="InterPro" id="IPR006139">
    <property type="entry name" value="D-isomer_2_OHA_DH_cat_dom"/>
</dbReference>
<keyword evidence="1 2" id="KW-0560">Oxidoreductase</keyword>
<evidence type="ECO:0000313" key="5">
    <source>
        <dbReference type="EMBL" id="KAJ1919005.1"/>
    </source>
</evidence>
<accession>A0A9W8A7E6</accession>
<dbReference type="Gene3D" id="3.40.50.720">
    <property type="entry name" value="NAD(P)-binding Rossmann-like Domain"/>
    <property type="match status" value="2"/>
</dbReference>
<evidence type="ECO:0000259" key="4">
    <source>
        <dbReference type="Pfam" id="PF02826"/>
    </source>
</evidence>
<dbReference type="GO" id="GO:0051287">
    <property type="term" value="F:NAD binding"/>
    <property type="evidence" value="ECO:0007669"/>
    <property type="project" value="InterPro"/>
</dbReference>
<dbReference type="Proteomes" id="UP001150538">
    <property type="component" value="Unassembled WGS sequence"/>
</dbReference>
<evidence type="ECO:0000259" key="3">
    <source>
        <dbReference type="Pfam" id="PF00389"/>
    </source>
</evidence>
<evidence type="ECO:0000256" key="1">
    <source>
        <dbReference type="ARBA" id="ARBA00023002"/>
    </source>
</evidence>
<reference evidence="5" key="1">
    <citation type="submission" date="2022-07" db="EMBL/GenBank/DDBJ databases">
        <title>Phylogenomic reconstructions and comparative analyses of Kickxellomycotina fungi.</title>
        <authorList>
            <person name="Reynolds N.K."/>
            <person name="Stajich J.E."/>
            <person name="Barry K."/>
            <person name="Grigoriev I.V."/>
            <person name="Crous P."/>
            <person name="Smith M.E."/>
        </authorList>
    </citation>
    <scope>NUCLEOTIDE SEQUENCE</scope>
    <source>
        <strain evidence="5">NBRC 100468</strain>
    </source>
</reference>
<comment type="caution">
    <text evidence="5">The sequence shown here is derived from an EMBL/GenBank/DDBJ whole genome shotgun (WGS) entry which is preliminary data.</text>
</comment>
<feature type="domain" description="D-isomer specific 2-hydroxyacid dehydrogenase NAD-binding" evidence="4">
    <location>
        <begin position="117"/>
        <end position="294"/>
    </location>
</feature>
<dbReference type="Pfam" id="PF02826">
    <property type="entry name" value="2-Hacid_dh_C"/>
    <property type="match status" value="1"/>
</dbReference>
<evidence type="ECO:0000256" key="2">
    <source>
        <dbReference type="RuleBase" id="RU003719"/>
    </source>
</evidence>
<protein>
    <recommendedName>
        <fullName evidence="7">Glyoxylate reductase/hydroxypyruvate reductase</fullName>
    </recommendedName>
</protein>
<dbReference type="OrthoDB" id="9991913at2759"/>
<organism evidence="5 6">
    <name type="scientific">Mycoemilia scoparia</name>
    <dbReference type="NCBI Taxonomy" id="417184"/>
    <lineage>
        <taxon>Eukaryota</taxon>
        <taxon>Fungi</taxon>
        <taxon>Fungi incertae sedis</taxon>
        <taxon>Zoopagomycota</taxon>
        <taxon>Kickxellomycotina</taxon>
        <taxon>Kickxellomycetes</taxon>
        <taxon>Kickxellales</taxon>
        <taxon>Kickxellaceae</taxon>
        <taxon>Mycoemilia</taxon>
    </lineage>
</organism>
<proteinExistence type="inferred from homology"/>
<dbReference type="CDD" id="cd05301">
    <property type="entry name" value="GDH"/>
    <property type="match status" value="1"/>
</dbReference>
<evidence type="ECO:0008006" key="7">
    <source>
        <dbReference type="Google" id="ProtNLM"/>
    </source>
</evidence>
<comment type="similarity">
    <text evidence="2">Belongs to the D-isomer specific 2-hydroxyacid dehydrogenase family.</text>
</comment>
<dbReference type="InterPro" id="IPR050223">
    <property type="entry name" value="D-isomer_2-hydroxyacid_DH"/>
</dbReference>
<keyword evidence="6" id="KW-1185">Reference proteome</keyword>
<dbReference type="FunFam" id="3.40.50.720:FF:000026">
    <property type="entry name" value="Glyoxylate/hydroxypyruvate reductase B"/>
    <property type="match status" value="1"/>
</dbReference>
<dbReference type="PANTHER" id="PTHR10996">
    <property type="entry name" value="2-HYDROXYACID DEHYDROGENASE-RELATED"/>
    <property type="match status" value="1"/>
</dbReference>
<dbReference type="GO" id="GO:0005829">
    <property type="term" value="C:cytosol"/>
    <property type="evidence" value="ECO:0007669"/>
    <property type="project" value="TreeGrafter"/>
</dbReference>
<dbReference type="SUPFAM" id="SSF52283">
    <property type="entry name" value="Formate/glycerate dehydrogenase catalytic domain-like"/>
    <property type="match status" value="1"/>
</dbReference>
<dbReference type="GO" id="GO:0016618">
    <property type="term" value="F:hydroxypyruvate reductase [NAD(P)H] activity"/>
    <property type="evidence" value="ECO:0007669"/>
    <property type="project" value="TreeGrafter"/>
</dbReference>
<gene>
    <name evidence="5" type="ORF">H4219_002264</name>
</gene>
<dbReference type="EMBL" id="JANBPU010000034">
    <property type="protein sequence ID" value="KAJ1919005.1"/>
    <property type="molecule type" value="Genomic_DNA"/>
</dbReference>
<dbReference type="SUPFAM" id="SSF51735">
    <property type="entry name" value="NAD(P)-binding Rossmann-fold domains"/>
    <property type="match status" value="1"/>
</dbReference>
<dbReference type="GO" id="GO:0030267">
    <property type="term" value="F:glyoxylate reductase (NADPH) activity"/>
    <property type="evidence" value="ECO:0007669"/>
    <property type="project" value="TreeGrafter"/>
</dbReference>
<dbReference type="InterPro" id="IPR036291">
    <property type="entry name" value="NAD(P)-bd_dom_sf"/>
</dbReference>
<evidence type="ECO:0000313" key="6">
    <source>
        <dbReference type="Proteomes" id="UP001150538"/>
    </source>
</evidence>
<dbReference type="Pfam" id="PF00389">
    <property type="entry name" value="2-Hacid_dh"/>
    <property type="match status" value="1"/>
</dbReference>